<dbReference type="Proteomes" id="UP000221165">
    <property type="component" value="Unassembled WGS sequence"/>
</dbReference>
<accession>A0A2C6KN35</accession>
<feature type="non-terminal residue" evidence="1">
    <location>
        <position position="1"/>
    </location>
</feature>
<protein>
    <submittedName>
        <fullName evidence="1">Uncharacterized protein</fullName>
    </submittedName>
</protein>
<proteinExistence type="predicted"/>
<gene>
    <name evidence="1" type="ORF">CSUI_004264</name>
</gene>
<reference evidence="1 2" key="1">
    <citation type="journal article" date="2017" name="Int. J. Parasitol.">
        <title>The genome of the protozoan parasite Cystoisospora suis and a reverse vaccinology approach to identify vaccine candidates.</title>
        <authorList>
            <person name="Palmieri N."/>
            <person name="Shrestha A."/>
            <person name="Ruttkowski B."/>
            <person name="Beck T."/>
            <person name="Vogl C."/>
            <person name="Tomley F."/>
            <person name="Blake D.P."/>
            <person name="Joachim A."/>
        </authorList>
    </citation>
    <scope>NUCLEOTIDE SEQUENCE [LARGE SCALE GENOMIC DNA]</scope>
    <source>
        <strain evidence="1 2">Wien I</strain>
    </source>
</reference>
<organism evidence="1 2">
    <name type="scientific">Cystoisospora suis</name>
    <dbReference type="NCBI Taxonomy" id="483139"/>
    <lineage>
        <taxon>Eukaryota</taxon>
        <taxon>Sar</taxon>
        <taxon>Alveolata</taxon>
        <taxon>Apicomplexa</taxon>
        <taxon>Conoidasida</taxon>
        <taxon>Coccidia</taxon>
        <taxon>Eucoccidiorida</taxon>
        <taxon>Eimeriorina</taxon>
        <taxon>Sarcocystidae</taxon>
        <taxon>Cystoisospora</taxon>
    </lineage>
</organism>
<dbReference type="AlphaFoldDB" id="A0A2C6KN35"/>
<comment type="caution">
    <text evidence="1">The sequence shown here is derived from an EMBL/GenBank/DDBJ whole genome shotgun (WGS) entry which is preliminary data.</text>
</comment>
<evidence type="ECO:0000313" key="1">
    <source>
        <dbReference type="EMBL" id="PHJ21890.1"/>
    </source>
</evidence>
<evidence type="ECO:0000313" key="2">
    <source>
        <dbReference type="Proteomes" id="UP000221165"/>
    </source>
</evidence>
<dbReference type="GeneID" id="94427668"/>
<sequence length="37" mass="3858">RAREAREPVGGEGNAFLSCRRAANGLFTVIPGLTVAT</sequence>
<dbReference type="VEuPathDB" id="ToxoDB:CSUI_004264"/>
<name>A0A2C6KN35_9APIC</name>
<dbReference type="RefSeq" id="XP_067923569.1">
    <property type="nucleotide sequence ID" value="XM_068064457.1"/>
</dbReference>
<dbReference type="EMBL" id="MIGC01001961">
    <property type="protein sequence ID" value="PHJ21890.1"/>
    <property type="molecule type" value="Genomic_DNA"/>
</dbReference>
<keyword evidence="2" id="KW-1185">Reference proteome</keyword>